<keyword evidence="5 8" id="KW-1133">Transmembrane helix</keyword>
<feature type="transmembrane region" description="Helical" evidence="8">
    <location>
        <begin position="990"/>
        <end position="1010"/>
    </location>
</feature>
<evidence type="ECO:0000256" key="2">
    <source>
        <dbReference type="ARBA" id="ARBA00022692"/>
    </source>
</evidence>
<feature type="transmembrane region" description="Helical" evidence="8">
    <location>
        <begin position="161"/>
        <end position="181"/>
    </location>
</feature>
<evidence type="ECO:0000313" key="11">
    <source>
        <dbReference type="EMBL" id="JAP83236.1"/>
    </source>
</evidence>
<dbReference type="InterPro" id="IPR027417">
    <property type="entry name" value="P-loop_NTPase"/>
</dbReference>
<dbReference type="EMBL" id="GEDV01005321">
    <property type="protein sequence ID" value="JAP83236.1"/>
    <property type="molecule type" value="Transcribed_RNA"/>
</dbReference>
<evidence type="ECO:0000256" key="3">
    <source>
        <dbReference type="ARBA" id="ARBA00022741"/>
    </source>
</evidence>
<dbReference type="SMART" id="SM00382">
    <property type="entry name" value="AAA"/>
    <property type="match status" value="2"/>
</dbReference>
<feature type="domain" description="PLAT" evidence="9">
    <location>
        <begin position="1470"/>
        <end position="1498"/>
    </location>
</feature>
<dbReference type="PANTHER" id="PTHR19229:SF250">
    <property type="entry name" value="ABC TRANSPORTER DOMAIN-CONTAINING PROTEIN-RELATED"/>
    <property type="match status" value="1"/>
</dbReference>
<dbReference type="Pfam" id="PF00005">
    <property type="entry name" value="ABC_tran"/>
    <property type="match status" value="2"/>
</dbReference>
<evidence type="ECO:0000256" key="6">
    <source>
        <dbReference type="ARBA" id="ARBA00023136"/>
    </source>
</evidence>
<evidence type="ECO:0000256" key="8">
    <source>
        <dbReference type="SAM" id="Phobius"/>
    </source>
</evidence>
<dbReference type="InterPro" id="IPR003439">
    <property type="entry name" value="ABC_transporter-like_ATP-bd"/>
</dbReference>
<dbReference type="CDD" id="cd03263">
    <property type="entry name" value="ABC_subfamily_A"/>
    <property type="match status" value="1"/>
</dbReference>
<feature type="transmembrane region" description="Helical" evidence="8">
    <location>
        <begin position="955"/>
        <end position="978"/>
    </location>
</feature>
<evidence type="ECO:0000256" key="1">
    <source>
        <dbReference type="ARBA" id="ARBA00004141"/>
    </source>
</evidence>
<evidence type="ECO:0000256" key="5">
    <source>
        <dbReference type="ARBA" id="ARBA00022989"/>
    </source>
</evidence>
<dbReference type="PROSITE" id="PS50095">
    <property type="entry name" value="PLAT"/>
    <property type="match status" value="1"/>
</dbReference>
<name>A0A131YYI1_RHIAP</name>
<dbReference type="PANTHER" id="PTHR19229">
    <property type="entry name" value="ATP-BINDING CASSETTE TRANSPORTER SUBFAMILY A ABCA"/>
    <property type="match status" value="1"/>
</dbReference>
<feature type="transmembrane region" description="Helical" evidence="8">
    <location>
        <begin position="912"/>
        <end position="935"/>
    </location>
</feature>
<organism evidence="11">
    <name type="scientific">Rhipicephalus appendiculatus</name>
    <name type="common">Brown ear tick</name>
    <dbReference type="NCBI Taxonomy" id="34631"/>
    <lineage>
        <taxon>Eukaryota</taxon>
        <taxon>Metazoa</taxon>
        <taxon>Ecdysozoa</taxon>
        <taxon>Arthropoda</taxon>
        <taxon>Chelicerata</taxon>
        <taxon>Arachnida</taxon>
        <taxon>Acari</taxon>
        <taxon>Parasitiformes</taxon>
        <taxon>Ixodida</taxon>
        <taxon>Ixodoidea</taxon>
        <taxon>Ixodidae</taxon>
        <taxon>Rhipicephalinae</taxon>
        <taxon>Rhipicephalus</taxon>
        <taxon>Rhipicephalus</taxon>
    </lineage>
</organism>
<feature type="transmembrane region" description="Helical" evidence="8">
    <location>
        <begin position="308"/>
        <end position="331"/>
    </location>
</feature>
<keyword evidence="2 8" id="KW-0812">Transmembrane</keyword>
<feature type="transmembrane region" description="Helical" evidence="8">
    <location>
        <begin position="795"/>
        <end position="818"/>
    </location>
</feature>
<dbReference type="SUPFAM" id="SSF52540">
    <property type="entry name" value="P-loop containing nucleoside triphosphate hydrolases"/>
    <property type="match status" value="2"/>
</dbReference>
<dbReference type="GO" id="GO:0016020">
    <property type="term" value="C:membrane"/>
    <property type="evidence" value="ECO:0007669"/>
    <property type="project" value="UniProtKB-SubCell"/>
</dbReference>
<feature type="transmembrane region" description="Helical" evidence="8">
    <location>
        <begin position="1161"/>
        <end position="1183"/>
    </location>
</feature>
<dbReference type="GO" id="GO:0140359">
    <property type="term" value="F:ABC-type transporter activity"/>
    <property type="evidence" value="ECO:0007669"/>
    <property type="project" value="InterPro"/>
</dbReference>
<sequence length="1498" mass="164214">MPSTALNASLVSDVAKDCAEIALNQKASVHPLCAVLETPEGATSHAPDSSLTYTIYSPTLADDFGASGFSTSYMYAIEQAHLKLQRIYYSWTDYEDVKVVVEDLPGWLFSKMTDDYRSEFFYTMFLVFTVTAMRRLGAIAYELSTGLAEKQALMGLTAVQFSAGHFFTALAFYIVECIIVITTMYTVTLTDDVTAYASGINPLMVIVSFLLFVVGQSTVPVFVTAVFPKGWVRMLLFAALLVVAPATVSPGLETVPQYLTRTRRSKLFAGTLPQSGLISVMMIMFLAQDYEGGADLSVVTRRVMGNNVTILEIWLVVFFSDVGIVFLTWYLPQILPWCSDNPRSPLFLITPSYWKGEDARGQIDAKPLHRDPTRFEELPPDVHPIVRARNLTKFIGTVPVLNGLDLDVYERKVTVLLGHNAAGKSTLMSILTGTLGGPTSGTAIVCGHDVYSDREMVHSEVALCQQSDIFFEDLTCGENALYFAALKEGHGTDVQKATASMLTKMGLEGVRDKMPGEVSSGTLRMLSLAIAIASQPKLLMLDEPTSGMDLVTRRKIWDILQKVGRETTLMFSSHDMFEADAVADHIVIMAAGTVICSGSTTFLKRTCGVGYTITLVKEPRLFNEEGALAVIRKVIPGAHVHSDGQSTVAIRLGTSDHTGFPALFKTLERSSKRLGIADIGLTVATVKDVYIKINYNWTPEAHTIQTDTLKGDDVAVLCKPVSKGHRTSAQCFKALFIKRLTYLRRSSGIFLMLYVLPLVLLWLLLELAPPPKSTPDDQELYHLYGTSEIRLGYNFPAYTVVLQGGAAASLSRALMILVEAEGCKVLQVSDVDKIRIGYDLATYIRTYPMAIVLEPDRIRLVVDPANSLTVPVLLNLVDTAVLRLVTRQRTAHIVARVSQLELRQSTSRVSVFMFWTVGCAATYALAFSAFAAFPAAERVDGARDIQLMTGLSGGFFVFSHAAFDFVHCVAFAVPWCLIYRSSGGNSFGSLALIFATFVLSSPAMIGMAYLTAERALTELGAVYSQFMWIYFSGIVLFLGTRVFNALGVEVMQYATLLFPPWALLACLLKISSADIAAELCGRQRAAPSLPSLSNLPSLPGGAPVIPTVSARAWRAIFRTWRNALAADNEEDADIYTPLWYSSPCDQATPLSFTHNGVLPELLFLLLNGLICLGIASYITSGYFSVREAIFGHKWTRKGVNAAPSTPAQDARTTPTRDPNVEEEKQLAIALCDTKDFSAHALVVCDLCKSFGESCAVRDFNLALRPSECLGLLGVQGSGKTTTLNLLAALAEATYGEAYTTEASMQDNVRKWQSQISYCQQNGGLLDKLNAYEFLYLVARLRGVSPNDLEAAVNCVISIIDIKDNASKPCGIYSIEECQSSCNRIAIMSDGQLKCLGTLQQLRDKYARGYRLEFKLKHEAEPNAAEQLKEAVQQNFAGAKLVESLQNVITYNLPERLPWSKLFRKVALLEKDFPLEYAIGGENTLEQVFLSLVGAEKGQ</sequence>
<dbReference type="InterPro" id="IPR026082">
    <property type="entry name" value="ABCA"/>
</dbReference>
<keyword evidence="6 8" id="KW-0472">Membrane</keyword>
<dbReference type="Gene3D" id="3.40.50.300">
    <property type="entry name" value="P-loop containing nucleotide triphosphate hydrolases"/>
    <property type="match status" value="2"/>
</dbReference>
<dbReference type="InterPro" id="IPR013525">
    <property type="entry name" value="ABC2_TM"/>
</dbReference>
<dbReference type="InterPro" id="IPR001024">
    <property type="entry name" value="PLAT/LH2_dom"/>
</dbReference>
<feature type="domain" description="ABC transporter" evidence="10">
    <location>
        <begin position="1241"/>
        <end position="1495"/>
    </location>
</feature>
<dbReference type="PROSITE" id="PS50893">
    <property type="entry name" value="ABC_TRANSPORTER_2"/>
    <property type="match status" value="2"/>
</dbReference>
<feature type="transmembrane region" description="Helical" evidence="8">
    <location>
        <begin position="748"/>
        <end position="765"/>
    </location>
</feature>
<evidence type="ECO:0000259" key="10">
    <source>
        <dbReference type="PROSITE" id="PS50893"/>
    </source>
</evidence>
<feature type="transmembrane region" description="Helical" evidence="8">
    <location>
        <begin position="234"/>
        <end position="255"/>
    </location>
</feature>
<evidence type="ECO:0000259" key="9">
    <source>
        <dbReference type="PROSITE" id="PS50095"/>
    </source>
</evidence>
<dbReference type="GO" id="GO:0005319">
    <property type="term" value="F:lipid transporter activity"/>
    <property type="evidence" value="ECO:0007669"/>
    <property type="project" value="TreeGrafter"/>
</dbReference>
<dbReference type="Pfam" id="PF12698">
    <property type="entry name" value="ABC2_membrane_3"/>
    <property type="match status" value="1"/>
</dbReference>
<proteinExistence type="predicted"/>
<comment type="subcellular location">
    <subcellularLocation>
        <location evidence="1">Membrane</location>
        <topology evidence="1">Multi-pass membrane protein</topology>
    </subcellularLocation>
</comment>
<keyword evidence="3" id="KW-0547">Nucleotide-binding</keyword>
<evidence type="ECO:0000256" key="7">
    <source>
        <dbReference type="PROSITE-ProRule" id="PRU00152"/>
    </source>
</evidence>
<dbReference type="GO" id="GO:0016887">
    <property type="term" value="F:ATP hydrolysis activity"/>
    <property type="evidence" value="ECO:0007669"/>
    <property type="project" value="InterPro"/>
</dbReference>
<comment type="caution">
    <text evidence="7">Lacks conserved residue(s) required for the propagation of feature annotation.</text>
</comment>
<protein>
    <submittedName>
        <fullName evidence="11">ATP-binding cassette, subfamily A (ABC1), member 3</fullName>
    </submittedName>
</protein>
<feature type="transmembrane region" description="Helical" evidence="8">
    <location>
        <begin position="193"/>
        <end position="214"/>
    </location>
</feature>
<feature type="transmembrane region" description="Helical" evidence="8">
    <location>
        <begin position="267"/>
        <end position="288"/>
    </location>
</feature>
<feature type="transmembrane region" description="Helical" evidence="8">
    <location>
        <begin position="120"/>
        <end position="141"/>
    </location>
</feature>
<evidence type="ECO:0000256" key="4">
    <source>
        <dbReference type="ARBA" id="ARBA00022840"/>
    </source>
</evidence>
<feature type="transmembrane region" description="Helical" evidence="8">
    <location>
        <begin position="1022"/>
        <end position="1043"/>
    </location>
</feature>
<dbReference type="GO" id="GO:0005524">
    <property type="term" value="F:ATP binding"/>
    <property type="evidence" value="ECO:0007669"/>
    <property type="project" value="UniProtKB-KW"/>
</dbReference>
<feature type="domain" description="ABC transporter" evidence="10">
    <location>
        <begin position="386"/>
        <end position="616"/>
    </location>
</feature>
<accession>A0A131YYI1</accession>
<keyword evidence="4 11" id="KW-0067">ATP-binding</keyword>
<reference evidence="11" key="1">
    <citation type="journal article" date="2016" name="Ticks Tick Borne Dis.">
        <title>De novo assembly and annotation of the salivary gland transcriptome of Rhipicephalus appendiculatus male and female ticks during blood feeding.</title>
        <authorList>
            <person name="de Castro M.H."/>
            <person name="de Klerk D."/>
            <person name="Pienaar R."/>
            <person name="Latif A.A."/>
            <person name="Rees D.J."/>
            <person name="Mans B.J."/>
        </authorList>
    </citation>
    <scope>NUCLEOTIDE SEQUENCE</scope>
    <source>
        <tissue evidence="11">Salivary glands</tissue>
    </source>
</reference>
<dbReference type="InterPro" id="IPR003593">
    <property type="entry name" value="AAA+_ATPase"/>
</dbReference>